<dbReference type="GO" id="GO:0005737">
    <property type="term" value="C:cytoplasm"/>
    <property type="evidence" value="ECO:0007669"/>
    <property type="project" value="TreeGrafter"/>
</dbReference>
<dbReference type="PANTHER" id="PTHR21240:SF28">
    <property type="entry name" value="ISO-OROTATE DECARBOXYLASE (EUROFUNG)"/>
    <property type="match status" value="1"/>
</dbReference>
<dbReference type="EMBL" id="JAAYEE010000224">
    <property type="protein sequence ID" value="NLW36238.1"/>
    <property type="molecule type" value="Genomic_DNA"/>
</dbReference>
<reference evidence="3" key="1">
    <citation type="journal article" date="2020" name="Biotechnol. Biofuels">
        <title>New insights from the biogas microbiome by comprehensive genome-resolved metagenomics of nearly 1600 species originating from multiple anaerobic digesters.</title>
        <authorList>
            <person name="Campanaro S."/>
            <person name="Treu L."/>
            <person name="Rodriguez-R L.M."/>
            <person name="Kovalovszki A."/>
            <person name="Ziels R.M."/>
            <person name="Maus I."/>
            <person name="Zhu X."/>
            <person name="Kougias P.G."/>
            <person name="Basile A."/>
            <person name="Luo G."/>
            <person name="Schluter A."/>
            <person name="Konstantinidis K.T."/>
            <person name="Angelidaki I."/>
        </authorList>
    </citation>
    <scope>NUCLEOTIDE SEQUENCE</scope>
    <source>
        <strain evidence="3">AS06rmzACSIP_7</strain>
    </source>
</reference>
<evidence type="ECO:0000313" key="3">
    <source>
        <dbReference type="EMBL" id="NLW36238.1"/>
    </source>
</evidence>
<dbReference type="GO" id="GO:0019748">
    <property type="term" value="P:secondary metabolic process"/>
    <property type="evidence" value="ECO:0007669"/>
    <property type="project" value="TreeGrafter"/>
</dbReference>
<dbReference type="InterPro" id="IPR006680">
    <property type="entry name" value="Amidohydro-rel"/>
</dbReference>
<dbReference type="AlphaFoldDB" id="A0A971M563"/>
<evidence type="ECO:0000313" key="4">
    <source>
        <dbReference type="Proteomes" id="UP000777265"/>
    </source>
</evidence>
<name>A0A971M563_9BACT</name>
<reference evidence="3" key="2">
    <citation type="submission" date="2020-01" db="EMBL/GenBank/DDBJ databases">
        <authorList>
            <person name="Campanaro S."/>
        </authorList>
    </citation>
    <scope>NUCLEOTIDE SEQUENCE</scope>
    <source>
        <strain evidence="3">AS06rmzACSIP_7</strain>
    </source>
</reference>
<dbReference type="PANTHER" id="PTHR21240">
    <property type="entry name" value="2-AMINO-3-CARBOXYLMUCONATE-6-SEMIALDEHYDE DECARBOXYLASE"/>
    <property type="match status" value="1"/>
</dbReference>
<dbReference type="InterPro" id="IPR032465">
    <property type="entry name" value="ACMSD"/>
</dbReference>
<accession>A0A971M563</accession>
<organism evidence="3 4">
    <name type="scientific">Syntrophorhabdus aromaticivorans</name>
    <dbReference type="NCBI Taxonomy" id="328301"/>
    <lineage>
        <taxon>Bacteria</taxon>
        <taxon>Pseudomonadati</taxon>
        <taxon>Thermodesulfobacteriota</taxon>
        <taxon>Syntrophorhabdia</taxon>
        <taxon>Syntrophorhabdales</taxon>
        <taxon>Syntrophorhabdaceae</taxon>
        <taxon>Syntrophorhabdus</taxon>
    </lineage>
</organism>
<comment type="caution">
    <text evidence="3">The sequence shown here is derived from an EMBL/GenBank/DDBJ whole genome shotgun (WGS) entry which is preliminary data.</text>
</comment>
<dbReference type="Pfam" id="PF04909">
    <property type="entry name" value="Amidohydro_2"/>
    <property type="match status" value="1"/>
</dbReference>
<dbReference type="Gene3D" id="3.20.20.140">
    <property type="entry name" value="Metal-dependent hydrolases"/>
    <property type="match status" value="1"/>
</dbReference>
<proteinExistence type="predicted"/>
<dbReference type="CDD" id="cd01292">
    <property type="entry name" value="metallo-dependent_hydrolases"/>
    <property type="match status" value="1"/>
</dbReference>
<protein>
    <submittedName>
        <fullName evidence="3">Amidohydrolase family protein</fullName>
    </submittedName>
</protein>
<dbReference type="InterPro" id="IPR032466">
    <property type="entry name" value="Metal_Hydrolase"/>
</dbReference>
<dbReference type="GO" id="GO:0016831">
    <property type="term" value="F:carboxy-lyase activity"/>
    <property type="evidence" value="ECO:0007669"/>
    <property type="project" value="InterPro"/>
</dbReference>
<dbReference type="GO" id="GO:0016787">
    <property type="term" value="F:hydrolase activity"/>
    <property type="evidence" value="ECO:0007669"/>
    <property type="project" value="InterPro"/>
</dbReference>
<feature type="domain" description="Amidohydrolase-related" evidence="2">
    <location>
        <begin position="3"/>
        <end position="263"/>
    </location>
</feature>
<evidence type="ECO:0000259" key="2">
    <source>
        <dbReference type="Pfam" id="PF04909"/>
    </source>
</evidence>
<keyword evidence="1" id="KW-0456">Lyase</keyword>
<dbReference type="Proteomes" id="UP000777265">
    <property type="component" value="Unassembled WGS sequence"/>
</dbReference>
<evidence type="ECO:0000256" key="1">
    <source>
        <dbReference type="ARBA" id="ARBA00023239"/>
    </source>
</evidence>
<sequence length="288" mass="32409">MKIDFHTHVYPDRVALKTVSSVRERAGIDAYTDGTLEGLKRSMASAGIDLSVVAAVATKPEQVESIQRWLTAIRQPGIEALAAMHPAEPLSSEQMKMLRSEGFRGFKFHPDYQDFFADDPRMYPLYERVAAEGMFILFHGGMDRGLPHPVHATPKRLAAVHKVVPELCMIVAHLGGEEAYEETAVHLLGRNLYLDTSFVLRKMPVTFRERFLKEHPAERLVFASDSPWTDQREELQFLLQLPFLTESDKEKICFSNAARLLGLETPCRICEQIIASSCNSAPDAPNRV</sequence>
<dbReference type="SUPFAM" id="SSF51556">
    <property type="entry name" value="Metallo-dependent hydrolases"/>
    <property type="match status" value="1"/>
</dbReference>
<gene>
    <name evidence="3" type="ORF">GXY80_12295</name>
</gene>